<evidence type="ECO:0000313" key="1">
    <source>
        <dbReference type="EMBL" id="GIO40504.1"/>
    </source>
</evidence>
<dbReference type="Gene3D" id="1.20.120.450">
    <property type="entry name" value="dinb family like domain"/>
    <property type="match status" value="1"/>
</dbReference>
<dbReference type="SUPFAM" id="SSF53335">
    <property type="entry name" value="S-adenosyl-L-methionine-dependent methyltransferases"/>
    <property type="match status" value="1"/>
</dbReference>
<evidence type="ECO:0000313" key="2">
    <source>
        <dbReference type="Proteomes" id="UP000678895"/>
    </source>
</evidence>
<reference evidence="1" key="1">
    <citation type="submission" date="2021-03" db="EMBL/GenBank/DDBJ databases">
        <title>Antimicrobial resistance genes in bacteria isolated from Japanese honey, and their potential for conferring macrolide and lincosamide resistance in the American foulbrood pathogen Paenibacillus larvae.</title>
        <authorList>
            <person name="Okamoto M."/>
            <person name="Kumagai M."/>
            <person name="Kanamori H."/>
            <person name="Takamatsu D."/>
        </authorList>
    </citation>
    <scope>NUCLEOTIDE SEQUENCE</scope>
    <source>
        <strain evidence="1">J41TS4</strain>
    </source>
</reference>
<dbReference type="RefSeq" id="WP_301624305.1">
    <property type="nucleotide sequence ID" value="NZ_BORS01000001.1"/>
</dbReference>
<comment type="caution">
    <text evidence="1">The sequence shown here is derived from an EMBL/GenBank/DDBJ whole genome shotgun (WGS) entry which is preliminary data.</text>
</comment>
<protein>
    <recommendedName>
        <fullName evidence="3">DinB family protein</fullName>
    </recommendedName>
</protein>
<dbReference type="InterPro" id="IPR029063">
    <property type="entry name" value="SAM-dependent_MTases_sf"/>
</dbReference>
<gene>
    <name evidence="1" type="ORF">J41TS4_02620</name>
</gene>
<dbReference type="SUPFAM" id="SSF109854">
    <property type="entry name" value="DinB/YfiT-like putative metalloenzymes"/>
    <property type="match status" value="1"/>
</dbReference>
<organism evidence="1 2">
    <name type="scientific">Paenibacillus apis</name>
    <dbReference type="NCBI Taxonomy" id="1792174"/>
    <lineage>
        <taxon>Bacteria</taxon>
        <taxon>Bacillati</taxon>
        <taxon>Bacillota</taxon>
        <taxon>Bacilli</taxon>
        <taxon>Bacillales</taxon>
        <taxon>Paenibacillaceae</taxon>
        <taxon>Paenibacillus</taxon>
    </lineage>
</organism>
<dbReference type="EMBL" id="BORS01000001">
    <property type="protein sequence ID" value="GIO40504.1"/>
    <property type="molecule type" value="Genomic_DNA"/>
</dbReference>
<dbReference type="Proteomes" id="UP000678895">
    <property type="component" value="Unassembled WGS sequence"/>
</dbReference>
<name>A0A919XWZ2_9BACL</name>
<accession>A0A919XWZ2</accession>
<proteinExistence type="predicted"/>
<dbReference type="AlphaFoldDB" id="A0A919XWZ2"/>
<sequence>MSNSRKEQESHNFDQIASEWNQLDVAAGTGIIYSRLLHNKVTPQRYTAVDISQSMVDLYYAKLKEVLETLPSDSLWTEAYKESNTIGGIVMHVCEHVARNCLRLTEREDELGTGFEEFFPNSNMTSGELLAVFESQLREWSLIMNRYIQHELSLEEEHLHQLYHLVEHTGYHLGQIIDRAQGVLGTKFDFYGKGLNESYLRSKIIGDIDAKH</sequence>
<keyword evidence="2" id="KW-1185">Reference proteome</keyword>
<evidence type="ECO:0008006" key="3">
    <source>
        <dbReference type="Google" id="ProtNLM"/>
    </source>
</evidence>
<dbReference type="InterPro" id="IPR034660">
    <property type="entry name" value="DinB/YfiT-like"/>
</dbReference>